<dbReference type="EMBL" id="NNRN01000044">
    <property type="protein sequence ID" value="OYR30418.1"/>
    <property type="molecule type" value="Genomic_DNA"/>
</dbReference>
<comment type="caution">
    <text evidence="2">The sequence shown here is derived from an EMBL/GenBank/DDBJ whole genome shotgun (WGS) entry which is preliminary data.</text>
</comment>
<accession>A0A256GTU6</accession>
<feature type="compositionally biased region" description="Basic and acidic residues" evidence="1">
    <location>
        <begin position="1"/>
        <end position="13"/>
    </location>
</feature>
<dbReference type="Proteomes" id="UP000216363">
    <property type="component" value="Unassembled WGS sequence"/>
</dbReference>
<dbReference type="AlphaFoldDB" id="A0A256GTU6"/>
<evidence type="ECO:0000313" key="2">
    <source>
        <dbReference type="EMBL" id="OYR30418.1"/>
    </source>
</evidence>
<sequence>MSGHRDNLRDGCRKPLFQPSTRHGKPVRTLTLRGALRGLTADGGGVGNAHADQGEGLPPRHQMAS</sequence>
<protein>
    <submittedName>
        <fullName evidence="2">Uncharacterized protein</fullName>
    </submittedName>
</protein>
<feature type="compositionally biased region" description="Low complexity" evidence="1">
    <location>
        <begin position="28"/>
        <end position="40"/>
    </location>
</feature>
<name>A0A256GTU6_9HYPH</name>
<proteinExistence type="predicted"/>
<gene>
    <name evidence="2" type="ORF">CES86_1742</name>
</gene>
<organism evidence="2 3">
    <name type="scientific">Brucella lupini</name>
    <dbReference type="NCBI Taxonomy" id="255457"/>
    <lineage>
        <taxon>Bacteria</taxon>
        <taxon>Pseudomonadati</taxon>
        <taxon>Pseudomonadota</taxon>
        <taxon>Alphaproteobacteria</taxon>
        <taxon>Hyphomicrobiales</taxon>
        <taxon>Brucellaceae</taxon>
        <taxon>Brucella/Ochrobactrum group</taxon>
        <taxon>Brucella</taxon>
    </lineage>
</organism>
<evidence type="ECO:0000313" key="3">
    <source>
        <dbReference type="Proteomes" id="UP000216363"/>
    </source>
</evidence>
<evidence type="ECO:0000256" key="1">
    <source>
        <dbReference type="SAM" id="MobiDB-lite"/>
    </source>
</evidence>
<feature type="region of interest" description="Disordered" evidence="1">
    <location>
        <begin position="1"/>
        <end position="65"/>
    </location>
</feature>
<reference evidence="2 3" key="1">
    <citation type="submission" date="2017-07" db="EMBL/GenBank/DDBJ databases">
        <title>Draft genome of Ochrobactrum lupini type strain LUP21.</title>
        <authorList>
            <person name="Krzyzanowska D.M."/>
            <person name="Jafra S."/>
        </authorList>
    </citation>
    <scope>NUCLEOTIDE SEQUENCE [LARGE SCALE GENOMIC DNA]</scope>
    <source>
        <strain evidence="2 3">LUP21</strain>
    </source>
</reference>